<dbReference type="EC" id="6.1.1.16" evidence="2"/>
<keyword evidence="5" id="KW-0547">Nucleotide-binding</keyword>
<evidence type="ECO:0000259" key="11">
    <source>
        <dbReference type="Pfam" id="PF01406"/>
    </source>
</evidence>
<dbReference type="SUPFAM" id="SSF52374">
    <property type="entry name" value="Nucleotidylyl transferase"/>
    <property type="match status" value="1"/>
</dbReference>
<dbReference type="GO" id="GO:0005524">
    <property type="term" value="F:ATP binding"/>
    <property type="evidence" value="ECO:0007669"/>
    <property type="project" value="UniProtKB-KW"/>
</dbReference>
<protein>
    <recommendedName>
        <fullName evidence="2">cysteine--tRNA ligase</fullName>
        <ecNumber evidence="2">6.1.1.16</ecNumber>
    </recommendedName>
    <alternativeName>
        <fullName evidence="10">Cysteinyl-tRNA synthetase</fullName>
    </alternativeName>
</protein>
<dbReference type="Gene3D" id="3.40.50.620">
    <property type="entry name" value="HUPs"/>
    <property type="match status" value="1"/>
</dbReference>
<dbReference type="GO" id="GO:0005737">
    <property type="term" value="C:cytoplasm"/>
    <property type="evidence" value="ECO:0007669"/>
    <property type="project" value="TreeGrafter"/>
</dbReference>
<keyword evidence="9 12" id="KW-0030">Aminoacyl-tRNA synthetase</keyword>
<dbReference type="InterPro" id="IPR032678">
    <property type="entry name" value="tRNA-synt_1_cat_dom"/>
</dbReference>
<evidence type="ECO:0000256" key="6">
    <source>
        <dbReference type="ARBA" id="ARBA00022833"/>
    </source>
</evidence>
<dbReference type="AlphaFoldDB" id="A0A0L0FIU5"/>
<dbReference type="RefSeq" id="XP_014150601.1">
    <property type="nucleotide sequence ID" value="XM_014295126.1"/>
</dbReference>
<sequence length="537" mass="60454">MSTTRRKQPKWDSPSTASSGLHLYNTLTREKNAFAPEDGNTVKWYICGPTVYDASHMGHARSYISFDIVRRVMTDYFGYRLFHVMNITDIDDKIILRARRNHLFNLYTGKNLPKDELMKDLATAMAPFEAKAAKEEEPAKKEMYTNVLSKIASLKAVAESSDSTAEDLSALLEGAKDPISEWQDALHGAEVTDNDIFSKLSAFWEADYMEDMDALKVLPPDCLTRVSEYVPEIVEYVEKIIANGYGYESQGSVYFDVKAFDANPLHDYAKCVPEAANDLGLLAEGEGALSSGGVKKSPQDFALWKASKPGEPSWASPWGKGRPGWHIECSAMASDVIPGKLDVHCGGMDLMFPHHDNEIAQAEAYYGCRQWVNYFLHAGHLEIEGRKMSKSLKNFITIKEALSRHSARQLRLMFLSHSWGGKLDYSENTMTVAIHTEKVFNEFFLNVKSEMRQHTRESKFGTAERTLHDKIVEAETNVHNSLCDNIDTPQALKDMKKLVSDVNAYLLDDTRTPSPALLGKAARYVFDRHAQYMPTRS</sequence>
<dbReference type="HAMAP" id="MF_00041">
    <property type="entry name" value="Cys_tRNA_synth"/>
    <property type="match status" value="1"/>
</dbReference>
<dbReference type="InterPro" id="IPR015803">
    <property type="entry name" value="Cys-tRNA-ligase"/>
</dbReference>
<reference evidence="12 13" key="1">
    <citation type="submission" date="2011-02" db="EMBL/GenBank/DDBJ databases">
        <title>The Genome Sequence of Sphaeroforma arctica JP610.</title>
        <authorList>
            <consortium name="The Broad Institute Genome Sequencing Platform"/>
            <person name="Russ C."/>
            <person name="Cuomo C."/>
            <person name="Young S.K."/>
            <person name="Zeng Q."/>
            <person name="Gargeya S."/>
            <person name="Alvarado L."/>
            <person name="Berlin A."/>
            <person name="Chapman S.B."/>
            <person name="Chen Z."/>
            <person name="Freedman E."/>
            <person name="Gellesch M."/>
            <person name="Goldberg J."/>
            <person name="Griggs A."/>
            <person name="Gujja S."/>
            <person name="Heilman E."/>
            <person name="Heiman D."/>
            <person name="Howarth C."/>
            <person name="Mehta T."/>
            <person name="Neiman D."/>
            <person name="Pearson M."/>
            <person name="Roberts A."/>
            <person name="Saif S."/>
            <person name="Shea T."/>
            <person name="Shenoy N."/>
            <person name="Sisk P."/>
            <person name="Stolte C."/>
            <person name="Sykes S."/>
            <person name="White J."/>
            <person name="Yandava C."/>
            <person name="Burger G."/>
            <person name="Gray M.W."/>
            <person name="Holland P.W.H."/>
            <person name="King N."/>
            <person name="Lang F.B.F."/>
            <person name="Roger A.J."/>
            <person name="Ruiz-Trillo I."/>
            <person name="Haas B."/>
            <person name="Nusbaum C."/>
            <person name="Birren B."/>
        </authorList>
    </citation>
    <scope>NUCLEOTIDE SEQUENCE [LARGE SCALE GENOMIC DNA]</scope>
    <source>
        <strain evidence="12 13">JP610</strain>
    </source>
</reference>
<name>A0A0L0FIU5_9EUKA</name>
<evidence type="ECO:0000256" key="5">
    <source>
        <dbReference type="ARBA" id="ARBA00022741"/>
    </source>
</evidence>
<dbReference type="GO" id="GO:0004817">
    <property type="term" value="F:cysteine-tRNA ligase activity"/>
    <property type="evidence" value="ECO:0007669"/>
    <property type="project" value="UniProtKB-EC"/>
</dbReference>
<dbReference type="NCBIfam" id="TIGR00435">
    <property type="entry name" value="cysS"/>
    <property type="match status" value="1"/>
</dbReference>
<dbReference type="GO" id="GO:0006423">
    <property type="term" value="P:cysteinyl-tRNA aminoacylation"/>
    <property type="evidence" value="ECO:0007669"/>
    <property type="project" value="InterPro"/>
</dbReference>
<comment type="cofactor">
    <cofactor evidence="1">
        <name>Zn(2+)</name>
        <dbReference type="ChEBI" id="CHEBI:29105"/>
    </cofactor>
</comment>
<evidence type="ECO:0000256" key="4">
    <source>
        <dbReference type="ARBA" id="ARBA00022723"/>
    </source>
</evidence>
<keyword evidence="4" id="KW-0479">Metal-binding</keyword>
<dbReference type="PRINTS" id="PR00983">
    <property type="entry name" value="TRNASYNTHCYS"/>
</dbReference>
<dbReference type="InterPro" id="IPR024909">
    <property type="entry name" value="Cys-tRNA/MSH_ligase"/>
</dbReference>
<organism evidence="12 13">
    <name type="scientific">Sphaeroforma arctica JP610</name>
    <dbReference type="NCBI Taxonomy" id="667725"/>
    <lineage>
        <taxon>Eukaryota</taxon>
        <taxon>Ichthyosporea</taxon>
        <taxon>Ichthyophonida</taxon>
        <taxon>Sphaeroforma</taxon>
    </lineage>
</organism>
<dbReference type="GO" id="GO:0046872">
    <property type="term" value="F:metal ion binding"/>
    <property type="evidence" value="ECO:0007669"/>
    <property type="project" value="UniProtKB-KW"/>
</dbReference>
<dbReference type="eggNOG" id="KOG2007">
    <property type="taxonomic scope" value="Eukaryota"/>
</dbReference>
<dbReference type="STRING" id="667725.A0A0L0FIU5"/>
<keyword evidence="6" id="KW-0862">Zinc</keyword>
<dbReference type="EMBL" id="KQ242999">
    <property type="protein sequence ID" value="KNC76699.1"/>
    <property type="molecule type" value="Genomic_DNA"/>
</dbReference>
<keyword evidence="7" id="KW-0067">ATP-binding</keyword>
<evidence type="ECO:0000313" key="12">
    <source>
        <dbReference type="EMBL" id="KNC76699.1"/>
    </source>
</evidence>
<evidence type="ECO:0000256" key="8">
    <source>
        <dbReference type="ARBA" id="ARBA00022917"/>
    </source>
</evidence>
<feature type="non-terminal residue" evidence="12">
    <location>
        <position position="537"/>
    </location>
</feature>
<keyword evidence="8" id="KW-0648">Protein biosynthesis</keyword>
<evidence type="ECO:0000256" key="10">
    <source>
        <dbReference type="ARBA" id="ARBA00031499"/>
    </source>
</evidence>
<evidence type="ECO:0000256" key="1">
    <source>
        <dbReference type="ARBA" id="ARBA00001947"/>
    </source>
</evidence>
<evidence type="ECO:0000256" key="9">
    <source>
        <dbReference type="ARBA" id="ARBA00023146"/>
    </source>
</evidence>
<evidence type="ECO:0000256" key="2">
    <source>
        <dbReference type="ARBA" id="ARBA00012832"/>
    </source>
</evidence>
<evidence type="ECO:0000313" key="13">
    <source>
        <dbReference type="Proteomes" id="UP000054560"/>
    </source>
</evidence>
<dbReference type="PANTHER" id="PTHR10890">
    <property type="entry name" value="CYSTEINYL-TRNA SYNTHETASE"/>
    <property type="match status" value="1"/>
</dbReference>
<feature type="domain" description="tRNA synthetases class I catalytic" evidence="11">
    <location>
        <begin position="36"/>
        <end position="433"/>
    </location>
</feature>
<proteinExistence type="inferred from homology"/>
<gene>
    <name evidence="12" type="ORF">SARC_10816</name>
</gene>
<dbReference type="Proteomes" id="UP000054560">
    <property type="component" value="Unassembled WGS sequence"/>
</dbReference>
<dbReference type="PANTHER" id="PTHR10890:SF3">
    <property type="entry name" value="CYSTEINE--TRNA LIGASE, CYTOPLASMIC"/>
    <property type="match status" value="1"/>
</dbReference>
<evidence type="ECO:0000256" key="3">
    <source>
        <dbReference type="ARBA" id="ARBA00022598"/>
    </source>
</evidence>
<dbReference type="Pfam" id="PF01406">
    <property type="entry name" value="tRNA-synt_1e"/>
    <property type="match status" value="1"/>
</dbReference>
<keyword evidence="3" id="KW-0436">Ligase</keyword>
<keyword evidence="13" id="KW-1185">Reference proteome</keyword>
<dbReference type="OrthoDB" id="438179at2759"/>
<evidence type="ECO:0000256" key="7">
    <source>
        <dbReference type="ARBA" id="ARBA00022840"/>
    </source>
</evidence>
<dbReference type="InterPro" id="IPR014729">
    <property type="entry name" value="Rossmann-like_a/b/a_fold"/>
</dbReference>
<dbReference type="GeneID" id="25911320"/>
<dbReference type="CDD" id="cd00672">
    <property type="entry name" value="CysRS_core"/>
    <property type="match status" value="1"/>
</dbReference>
<accession>A0A0L0FIU5</accession>